<dbReference type="AlphaFoldDB" id="A0A5A7QXY6"/>
<feature type="region of interest" description="Disordered" evidence="1">
    <location>
        <begin position="58"/>
        <end position="77"/>
    </location>
</feature>
<feature type="compositionally biased region" description="Polar residues" evidence="1">
    <location>
        <begin position="1"/>
        <end position="13"/>
    </location>
</feature>
<protein>
    <submittedName>
        <fullName evidence="2">Zinc knuckle (CCHC-type) family protein</fullName>
    </submittedName>
</protein>
<evidence type="ECO:0000256" key="1">
    <source>
        <dbReference type="SAM" id="MobiDB-lite"/>
    </source>
</evidence>
<gene>
    <name evidence="2" type="ORF">STAS_25993</name>
</gene>
<keyword evidence="3" id="KW-1185">Reference proteome</keyword>
<sequence length="158" mass="16405">MLPATGSVQPVTTSSLDHSGGSAGSGGGRQRLCSQCGKTEHLAASCFEVIGFPEWYPRGGGGRRGGRRGRGGRSGRAPVQANVAAAAVQVGANSNVGLASSDCVLSGLTDEQWTQLKPLHLTTIHRDSGCEAQERLRRSLGRPAGKGDAIRLKGEKRD</sequence>
<proteinExistence type="predicted"/>
<feature type="region of interest" description="Disordered" evidence="1">
    <location>
        <begin position="135"/>
        <end position="158"/>
    </location>
</feature>
<name>A0A5A7QXY6_STRAF</name>
<reference evidence="3" key="1">
    <citation type="journal article" date="2019" name="Curr. Biol.">
        <title>Genome Sequence of Striga asiatica Provides Insight into the Evolution of Plant Parasitism.</title>
        <authorList>
            <person name="Yoshida S."/>
            <person name="Kim S."/>
            <person name="Wafula E.K."/>
            <person name="Tanskanen J."/>
            <person name="Kim Y.M."/>
            <person name="Honaas L."/>
            <person name="Yang Z."/>
            <person name="Spallek T."/>
            <person name="Conn C.E."/>
            <person name="Ichihashi Y."/>
            <person name="Cheong K."/>
            <person name="Cui S."/>
            <person name="Der J.P."/>
            <person name="Gundlach H."/>
            <person name="Jiao Y."/>
            <person name="Hori C."/>
            <person name="Ishida J.K."/>
            <person name="Kasahara H."/>
            <person name="Kiba T."/>
            <person name="Kim M.S."/>
            <person name="Koo N."/>
            <person name="Laohavisit A."/>
            <person name="Lee Y.H."/>
            <person name="Lumba S."/>
            <person name="McCourt P."/>
            <person name="Mortimer J.C."/>
            <person name="Mutuku J.M."/>
            <person name="Nomura T."/>
            <person name="Sasaki-Sekimoto Y."/>
            <person name="Seto Y."/>
            <person name="Wang Y."/>
            <person name="Wakatake T."/>
            <person name="Sakakibara H."/>
            <person name="Demura T."/>
            <person name="Yamaguchi S."/>
            <person name="Yoneyama K."/>
            <person name="Manabe R.I."/>
            <person name="Nelson D.C."/>
            <person name="Schulman A.H."/>
            <person name="Timko M.P."/>
            <person name="dePamphilis C.W."/>
            <person name="Choi D."/>
            <person name="Shirasu K."/>
        </authorList>
    </citation>
    <scope>NUCLEOTIDE SEQUENCE [LARGE SCALE GENOMIC DNA]</scope>
    <source>
        <strain evidence="3">cv. UVA1</strain>
    </source>
</reference>
<dbReference type="EMBL" id="BKCP01008293">
    <property type="protein sequence ID" value="GER48801.1"/>
    <property type="molecule type" value="Genomic_DNA"/>
</dbReference>
<feature type="compositionally biased region" description="Basic and acidic residues" evidence="1">
    <location>
        <begin position="148"/>
        <end position="158"/>
    </location>
</feature>
<feature type="compositionally biased region" description="Basic residues" evidence="1">
    <location>
        <begin position="64"/>
        <end position="73"/>
    </location>
</feature>
<evidence type="ECO:0000313" key="3">
    <source>
        <dbReference type="Proteomes" id="UP000325081"/>
    </source>
</evidence>
<dbReference type="Proteomes" id="UP000325081">
    <property type="component" value="Unassembled WGS sequence"/>
</dbReference>
<comment type="caution">
    <text evidence="2">The sequence shown here is derived from an EMBL/GenBank/DDBJ whole genome shotgun (WGS) entry which is preliminary data.</text>
</comment>
<organism evidence="2 3">
    <name type="scientific">Striga asiatica</name>
    <name type="common">Asiatic witchweed</name>
    <name type="synonym">Buchnera asiatica</name>
    <dbReference type="NCBI Taxonomy" id="4170"/>
    <lineage>
        <taxon>Eukaryota</taxon>
        <taxon>Viridiplantae</taxon>
        <taxon>Streptophyta</taxon>
        <taxon>Embryophyta</taxon>
        <taxon>Tracheophyta</taxon>
        <taxon>Spermatophyta</taxon>
        <taxon>Magnoliopsida</taxon>
        <taxon>eudicotyledons</taxon>
        <taxon>Gunneridae</taxon>
        <taxon>Pentapetalae</taxon>
        <taxon>asterids</taxon>
        <taxon>lamiids</taxon>
        <taxon>Lamiales</taxon>
        <taxon>Orobanchaceae</taxon>
        <taxon>Buchnereae</taxon>
        <taxon>Striga</taxon>
    </lineage>
</organism>
<feature type="region of interest" description="Disordered" evidence="1">
    <location>
        <begin position="1"/>
        <end position="30"/>
    </location>
</feature>
<dbReference type="OrthoDB" id="1929700at2759"/>
<evidence type="ECO:0000313" key="2">
    <source>
        <dbReference type="EMBL" id="GER48801.1"/>
    </source>
</evidence>
<accession>A0A5A7QXY6</accession>